<accession>A0A839JZH0</accession>
<evidence type="ECO:0000256" key="1">
    <source>
        <dbReference type="ARBA" id="ARBA00001974"/>
    </source>
</evidence>
<evidence type="ECO:0000256" key="2">
    <source>
        <dbReference type="ARBA" id="ARBA00022630"/>
    </source>
</evidence>
<protein>
    <submittedName>
        <fullName evidence="6">NAD(P)/FAD-dependent oxidoreductase</fullName>
    </submittedName>
</protein>
<dbReference type="InterPro" id="IPR036188">
    <property type="entry name" value="FAD/NAD-bd_sf"/>
</dbReference>
<name>A0A839JZH0_9FIRM</name>
<dbReference type="InterPro" id="IPR004792">
    <property type="entry name" value="BaiN-like"/>
</dbReference>
<dbReference type="Gene3D" id="2.40.30.10">
    <property type="entry name" value="Translation factors"/>
    <property type="match status" value="1"/>
</dbReference>
<dbReference type="InterPro" id="IPR055178">
    <property type="entry name" value="RsdA/BaiN/AoA(So)-like_dom"/>
</dbReference>
<dbReference type="PANTHER" id="PTHR42887:SF2">
    <property type="entry name" value="OS12G0638800 PROTEIN"/>
    <property type="match status" value="1"/>
</dbReference>
<keyword evidence="7" id="KW-1185">Reference proteome</keyword>
<feature type="domain" description="RsdA/BaiN/AoA(So)-like Rossmann fold-like" evidence="4">
    <location>
        <begin position="4"/>
        <end position="425"/>
    </location>
</feature>
<dbReference type="SUPFAM" id="SSF160996">
    <property type="entry name" value="HI0933 insert domain-like"/>
    <property type="match status" value="1"/>
</dbReference>
<dbReference type="NCBIfam" id="TIGR00275">
    <property type="entry name" value="aminoacetone oxidase family FAD-binding enzyme"/>
    <property type="match status" value="1"/>
</dbReference>
<dbReference type="Pfam" id="PF22780">
    <property type="entry name" value="HI0933_like_1st"/>
    <property type="match status" value="1"/>
</dbReference>
<comment type="caution">
    <text evidence="6">The sequence shown here is derived from an EMBL/GenBank/DDBJ whole genome shotgun (WGS) entry which is preliminary data.</text>
</comment>
<evidence type="ECO:0000259" key="4">
    <source>
        <dbReference type="Pfam" id="PF03486"/>
    </source>
</evidence>
<gene>
    <name evidence="6" type="ORF">H0486_09305</name>
</gene>
<organism evidence="6 7">
    <name type="scientific">Variimorphobacter saccharofermentans</name>
    <dbReference type="NCBI Taxonomy" id="2755051"/>
    <lineage>
        <taxon>Bacteria</taxon>
        <taxon>Bacillati</taxon>
        <taxon>Bacillota</taxon>
        <taxon>Clostridia</taxon>
        <taxon>Lachnospirales</taxon>
        <taxon>Lachnospiraceae</taxon>
        <taxon>Variimorphobacter</taxon>
    </lineage>
</organism>
<keyword evidence="3" id="KW-0274">FAD</keyword>
<dbReference type="Gene3D" id="3.50.50.60">
    <property type="entry name" value="FAD/NAD(P)-binding domain"/>
    <property type="match status" value="1"/>
</dbReference>
<comment type="cofactor">
    <cofactor evidence="1">
        <name>FAD</name>
        <dbReference type="ChEBI" id="CHEBI:57692"/>
    </cofactor>
</comment>
<proteinExistence type="predicted"/>
<dbReference type="SUPFAM" id="SSF51905">
    <property type="entry name" value="FAD/NAD(P)-binding domain"/>
    <property type="match status" value="1"/>
</dbReference>
<dbReference type="Proteomes" id="UP000574276">
    <property type="component" value="Unassembled WGS sequence"/>
</dbReference>
<dbReference type="PANTHER" id="PTHR42887">
    <property type="entry name" value="OS12G0638800 PROTEIN"/>
    <property type="match status" value="1"/>
</dbReference>
<dbReference type="InterPro" id="IPR023166">
    <property type="entry name" value="BaiN-like_dom_sf"/>
</dbReference>
<evidence type="ECO:0000313" key="6">
    <source>
        <dbReference type="EMBL" id="MBB2183075.1"/>
    </source>
</evidence>
<evidence type="ECO:0000256" key="3">
    <source>
        <dbReference type="ARBA" id="ARBA00022827"/>
    </source>
</evidence>
<keyword evidence="2" id="KW-0285">Flavoprotein</keyword>
<dbReference type="AlphaFoldDB" id="A0A839JZH0"/>
<reference evidence="6 7" key="1">
    <citation type="submission" date="2020-07" db="EMBL/GenBank/DDBJ databases">
        <title>Characterization and genome sequencing of isolate MD1, a novel member within the family Lachnospiraceae.</title>
        <authorList>
            <person name="Rettenmaier R."/>
            <person name="Di Bello L."/>
            <person name="Zinser C."/>
            <person name="Scheitz K."/>
            <person name="Liebl W."/>
            <person name="Zverlov V."/>
        </authorList>
    </citation>
    <scope>NUCLEOTIDE SEQUENCE [LARGE SCALE GENOMIC DNA]</scope>
    <source>
        <strain evidence="6 7">MD1</strain>
    </source>
</reference>
<dbReference type="InterPro" id="IPR057661">
    <property type="entry name" value="RsdA/BaiN/AoA(So)_Rossmann"/>
</dbReference>
<evidence type="ECO:0000259" key="5">
    <source>
        <dbReference type="Pfam" id="PF22780"/>
    </source>
</evidence>
<dbReference type="Gene3D" id="1.10.8.260">
    <property type="entry name" value="HI0933 insert domain-like"/>
    <property type="match status" value="1"/>
</dbReference>
<evidence type="ECO:0000313" key="7">
    <source>
        <dbReference type="Proteomes" id="UP000574276"/>
    </source>
</evidence>
<dbReference type="EMBL" id="JACEGA010000001">
    <property type="protein sequence ID" value="MBB2183075.1"/>
    <property type="molecule type" value="Genomic_DNA"/>
</dbReference>
<dbReference type="RefSeq" id="WP_228352757.1">
    <property type="nucleotide sequence ID" value="NZ_JACEGA010000001.1"/>
</dbReference>
<dbReference type="Pfam" id="PF03486">
    <property type="entry name" value="HI0933_like"/>
    <property type="match status" value="1"/>
</dbReference>
<feature type="domain" description="RsdA/BaiN/AoA(So)-like insert" evidence="5">
    <location>
        <begin position="211"/>
        <end position="372"/>
    </location>
</feature>
<sequence length="432" mass="47234">MNYDVIIVGAGASGLMAAIAAARQGSSVLVIEHKDKAGKKILATGNGKCNFTNLIQIPECYRSNDSAFPMKVLSCFDESKTIQFFEELGIYPKNRNGYLYPNSEQASSIVQVLMLECERLKVEFHYNETVKSIQKPYYTVYTEHTIYEEKLPSGKKKKGTGRAPITIEKRKYLSKKIILATGGCASPQLGSDGSGFILAKSFGHTIIKPLPALVQLKASETYLSTISGVRLSASVRLKVNNKQISKEEGEVIFTDYGISGIPVLQISRFAAKALDQGEKVVIELDFLPELTTDTFYQMVKKRIKQNSIKTTEELLLGIINHKLAYIIVKAAGLDPVQNAGVLNDNDVKKIVHLSKTFRMNIIDTNSFEQAQVCAGGVSTAEINENTLESKLSGGLYLAGELIDVDGTCGGYNLQWAWSSGYVAGTSAGKKLK</sequence>